<evidence type="ECO:0000256" key="6">
    <source>
        <dbReference type="ARBA" id="ARBA00023054"/>
    </source>
</evidence>
<dbReference type="Gene3D" id="6.10.250.660">
    <property type="match status" value="1"/>
</dbReference>
<dbReference type="NCBIfam" id="TIGR03544">
    <property type="entry name" value="DivI1A_domain"/>
    <property type="match status" value="1"/>
</dbReference>
<gene>
    <name evidence="10" type="ORF">FFA01_03420</name>
</gene>
<dbReference type="PANTHER" id="PTHR35794">
    <property type="entry name" value="CELL DIVISION PROTEIN DIVIVA"/>
    <property type="match status" value="1"/>
</dbReference>
<dbReference type="InterPro" id="IPR019933">
    <property type="entry name" value="DivIVA_domain"/>
</dbReference>
<reference evidence="10 11" key="1">
    <citation type="submission" date="2019-07" db="EMBL/GenBank/DDBJ databases">
        <title>Whole genome shotgun sequence of Frigoribacterium faeni NBRC 103066.</title>
        <authorList>
            <person name="Hosoyama A."/>
            <person name="Uohara A."/>
            <person name="Ohji S."/>
            <person name="Ichikawa N."/>
        </authorList>
    </citation>
    <scope>NUCLEOTIDE SEQUENCE [LARGE SCALE GENOMIC DNA]</scope>
    <source>
        <strain evidence="10 11">NBRC 103066</strain>
    </source>
</reference>
<protein>
    <recommendedName>
        <fullName evidence="3">Cell wall synthesis protein Wag31</fullName>
    </recommendedName>
    <alternativeName>
        <fullName evidence="8">Antigen 84</fullName>
    </alternativeName>
</protein>
<evidence type="ECO:0000256" key="9">
    <source>
        <dbReference type="SAM" id="MobiDB-lite"/>
    </source>
</evidence>
<feature type="compositionally biased region" description="Low complexity" evidence="9">
    <location>
        <begin position="95"/>
        <end position="139"/>
    </location>
</feature>
<evidence type="ECO:0000256" key="4">
    <source>
        <dbReference type="ARBA" id="ARBA00022490"/>
    </source>
</evidence>
<feature type="region of interest" description="Disordered" evidence="9">
    <location>
        <begin position="281"/>
        <end position="306"/>
    </location>
</feature>
<dbReference type="EMBL" id="BJUV01000002">
    <property type="protein sequence ID" value="GEK82033.1"/>
    <property type="molecule type" value="Genomic_DNA"/>
</dbReference>
<keyword evidence="6" id="KW-0175">Coiled coil</keyword>
<evidence type="ECO:0000313" key="11">
    <source>
        <dbReference type="Proteomes" id="UP000321154"/>
    </source>
</evidence>
<keyword evidence="5" id="KW-0132">Cell division</keyword>
<dbReference type="PANTHER" id="PTHR35794:SF2">
    <property type="entry name" value="CELL DIVISION PROTEIN DIVIVA"/>
    <property type="match status" value="1"/>
</dbReference>
<keyword evidence="7" id="KW-0131">Cell cycle</keyword>
<proteinExistence type="inferred from homology"/>
<comment type="subcellular location">
    <subcellularLocation>
        <location evidence="1">Cytoplasm</location>
    </subcellularLocation>
</comment>
<name>A0ABQ0UKK1_9MICO</name>
<sequence length="306" mass="33397">MTQGNTTQTTIDTDHDQTIQQIHEVTAMALTPEDVVNKRFQPTKFREGYDQDEVDDFLDEVVAELRRLTQENDELRQRLVAGESRISELQSSGTAAPASAPAAEAPASVPAPASAPVAEQAPEPVSVPQPAAAAAVAPAAPAYVGPTADETESTNNLLQLARRLHEEHVREGVEKRDALIAEGHSTAARVVAEAEAKNRELVSEGETKNRELISEGEAKNRELISEGENRARDLVQTAEAEKRETLEKLNTERSGLERRIDDLRTFERDYRQKLKSYIEGQLRDLDGESNEQPAGAPASAQGFGSN</sequence>
<comment type="similarity">
    <text evidence="2">Belongs to the DivIVA family.</text>
</comment>
<evidence type="ECO:0000256" key="7">
    <source>
        <dbReference type="ARBA" id="ARBA00023306"/>
    </source>
</evidence>
<keyword evidence="4" id="KW-0963">Cytoplasm</keyword>
<evidence type="ECO:0000256" key="5">
    <source>
        <dbReference type="ARBA" id="ARBA00022618"/>
    </source>
</evidence>
<evidence type="ECO:0000256" key="3">
    <source>
        <dbReference type="ARBA" id="ARBA00018787"/>
    </source>
</evidence>
<dbReference type="InterPro" id="IPR007793">
    <property type="entry name" value="DivIVA_fam"/>
</dbReference>
<evidence type="ECO:0000256" key="2">
    <source>
        <dbReference type="ARBA" id="ARBA00009008"/>
    </source>
</evidence>
<feature type="region of interest" description="Disordered" evidence="9">
    <location>
        <begin position="214"/>
        <end position="254"/>
    </location>
</feature>
<keyword evidence="11" id="KW-1185">Reference proteome</keyword>
<dbReference type="Pfam" id="PF05103">
    <property type="entry name" value="DivIVA"/>
    <property type="match status" value="1"/>
</dbReference>
<organism evidence="10 11">
    <name type="scientific">Frigoribacterium faeni</name>
    <dbReference type="NCBI Taxonomy" id="145483"/>
    <lineage>
        <taxon>Bacteria</taxon>
        <taxon>Bacillati</taxon>
        <taxon>Actinomycetota</taxon>
        <taxon>Actinomycetes</taxon>
        <taxon>Micrococcales</taxon>
        <taxon>Microbacteriaceae</taxon>
        <taxon>Frigoribacterium</taxon>
    </lineage>
</organism>
<feature type="region of interest" description="Disordered" evidence="9">
    <location>
        <begin position="88"/>
        <end position="139"/>
    </location>
</feature>
<evidence type="ECO:0000313" key="10">
    <source>
        <dbReference type="EMBL" id="GEK82033.1"/>
    </source>
</evidence>
<dbReference type="Proteomes" id="UP000321154">
    <property type="component" value="Unassembled WGS sequence"/>
</dbReference>
<evidence type="ECO:0000256" key="8">
    <source>
        <dbReference type="ARBA" id="ARBA00031737"/>
    </source>
</evidence>
<accession>A0ABQ0UKK1</accession>
<comment type="caution">
    <text evidence="10">The sequence shown here is derived from an EMBL/GenBank/DDBJ whole genome shotgun (WGS) entry which is preliminary data.</text>
</comment>
<evidence type="ECO:0000256" key="1">
    <source>
        <dbReference type="ARBA" id="ARBA00004496"/>
    </source>
</evidence>